<gene>
    <name evidence="4" type="ORF">CTheo_7961</name>
</gene>
<dbReference type="SUPFAM" id="SSF52266">
    <property type="entry name" value="SGNH hydrolase"/>
    <property type="match status" value="1"/>
</dbReference>
<name>A0A5N5QA27_9AGAM</name>
<evidence type="ECO:0000313" key="4">
    <source>
        <dbReference type="EMBL" id="KAB5588595.1"/>
    </source>
</evidence>
<dbReference type="InterPro" id="IPR013830">
    <property type="entry name" value="SGNH_hydro"/>
</dbReference>
<comment type="caution">
    <text evidence="4">The sequence shown here is derived from an EMBL/GenBank/DDBJ whole genome shotgun (WGS) entry which is preliminary data.</text>
</comment>
<accession>A0A5N5QA27</accession>
<dbReference type="Pfam" id="PF13472">
    <property type="entry name" value="Lipase_GDSL_2"/>
    <property type="match status" value="1"/>
</dbReference>
<dbReference type="OrthoDB" id="2141316at2759"/>
<proteinExistence type="inferred from homology"/>
<organism evidence="4 5">
    <name type="scientific">Ceratobasidium theobromae</name>
    <dbReference type="NCBI Taxonomy" id="1582974"/>
    <lineage>
        <taxon>Eukaryota</taxon>
        <taxon>Fungi</taxon>
        <taxon>Dikarya</taxon>
        <taxon>Basidiomycota</taxon>
        <taxon>Agaricomycotina</taxon>
        <taxon>Agaricomycetes</taxon>
        <taxon>Cantharellales</taxon>
        <taxon>Ceratobasidiaceae</taxon>
        <taxon>Ceratobasidium</taxon>
    </lineage>
</organism>
<evidence type="ECO:0000256" key="2">
    <source>
        <dbReference type="ARBA" id="ARBA00022801"/>
    </source>
</evidence>
<evidence type="ECO:0000313" key="5">
    <source>
        <dbReference type="Proteomes" id="UP000383932"/>
    </source>
</evidence>
<keyword evidence="2" id="KW-0378">Hydrolase</keyword>
<dbReference type="EMBL" id="SSOP01000412">
    <property type="protein sequence ID" value="KAB5588595.1"/>
    <property type="molecule type" value="Genomic_DNA"/>
</dbReference>
<dbReference type="PANTHER" id="PTHR43695">
    <property type="entry name" value="PUTATIVE (AFU_ORTHOLOGUE AFUA_2G17250)-RELATED"/>
    <property type="match status" value="1"/>
</dbReference>
<sequence length="235" mass="25672">MKVLAITVPLAYTIMSVLGVSIYLVGDSTMAAQLPSSGMEGWGVPFQRYLTGVTLVNKARSGRSARSYWRERRWAEVQSLLRKGDYVIISFGHNDGAPGTPLTNDRLPVGGEGSDTIRNGTVETVYTWPTYIKWMIDGARSKGANPIISSRTANNPYGRSNFTSVSYNPNRVYMLGKDTTQSFFPFENTHTNAQAGANAVAQAFLSALRCPSAKGVLRSYINSAGQKFPARCTRP</sequence>
<protein>
    <submittedName>
        <fullName evidence="4">Rhamnogalacturonan acetylesterase</fullName>
    </submittedName>
</protein>
<comment type="similarity">
    <text evidence="1">Belongs to the 'GDSL' lipolytic enzyme family.</text>
</comment>
<keyword evidence="5" id="KW-1185">Reference proteome</keyword>
<evidence type="ECO:0000259" key="3">
    <source>
        <dbReference type="Pfam" id="PF13472"/>
    </source>
</evidence>
<dbReference type="PANTHER" id="PTHR43695:SF1">
    <property type="entry name" value="RHAMNOGALACTURONAN ACETYLESTERASE"/>
    <property type="match status" value="1"/>
</dbReference>
<dbReference type="GO" id="GO:0016787">
    <property type="term" value="F:hydrolase activity"/>
    <property type="evidence" value="ECO:0007669"/>
    <property type="project" value="UniProtKB-KW"/>
</dbReference>
<dbReference type="Proteomes" id="UP000383932">
    <property type="component" value="Unassembled WGS sequence"/>
</dbReference>
<dbReference type="Gene3D" id="3.40.50.1110">
    <property type="entry name" value="SGNH hydrolase"/>
    <property type="match status" value="1"/>
</dbReference>
<dbReference type="InterPro" id="IPR037459">
    <property type="entry name" value="RhgT-like"/>
</dbReference>
<evidence type="ECO:0000256" key="1">
    <source>
        <dbReference type="ARBA" id="ARBA00008668"/>
    </source>
</evidence>
<feature type="domain" description="SGNH hydrolase-type esterase" evidence="3">
    <location>
        <begin position="25"/>
        <end position="158"/>
    </location>
</feature>
<dbReference type="InterPro" id="IPR036514">
    <property type="entry name" value="SGNH_hydro_sf"/>
</dbReference>
<dbReference type="AlphaFoldDB" id="A0A5N5QA27"/>
<reference evidence="4 5" key="1">
    <citation type="journal article" date="2019" name="Fungal Biol. Biotechnol.">
        <title>Draft genome sequence of fastidious pathogen Ceratobasidium theobromae, which causes vascular-streak dieback in Theobroma cacao.</title>
        <authorList>
            <person name="Ali S.S."/>
            <person name="Asman A."/>
            <person name="Shao J."/>
            <person name="Firmansyah A.P."/>
            <person name="Susilo A.W."/>
            <person name="Rosmana A."/>
            <person name="McMahon P."/>
            <person name="Junaid M."/>
            <person name="Guest D."/>
            <person name="Kheng T.Y."/>
            <person name="Meinhardt L.W."/>
            <person name="Bailey B.A."/>
        </authorList>
    </citation>
    <scope>NUCLEOTIDE SEQUENCE [LARGE SCALE GENOMIC DNA]</scope>
    <source>
        <strain evidence="4 5">CT2</strain>
    </source>
</reference>